<accession>A0A553PG71</accession>
<dbReference type="Proteomes" id="UP000318571">
    <property type="component" value="Chromosome 5"/>
</dbReference>
<dbReference type="Pfam" id="PF00665">
    <property type="entry name" value="rve"/>
    <property type="match status" value="1"/>
</dbReference>
<dbReference type="InterPro" id="IPR036397">
    <property type="entry name" value="RNaseH_sf"/>
</dbReference>
<dbReference type="PANTHER" id="PTHR37984:SF7">
    <property type="entry name" value="INTEGRASE CATALYTIC DOMAIN-CONTAINING PROTEIN"/>
    <property type="match status" value="1"/>
</dbReference>
<dbReference type="STRING" id="6832.A0A553PG71"/>
<dbReference type="PROSITE" id="PS50994">
    <property type="entry name" value="INTEGRASE"/>
    <property type="match status" value="1"/>
</dbReference>
<dbReference type="GO" id="GO:0015074">
    <property type="term" value="P:DNA integration"/>
    <property type="evidence" value="ECO:0007669"/>
    <property type="project" value="InterPro"/>
</dbReference>
<comment type="caution">
    <text evidence="2">The sequence shown here is derived from an EMBL/GenBank/DDBJ whole genome shotgun (WGS) entry which is preliminary data.</text>
</comment>
<protein>
    <recommendedName>
        <fullName evidence="1">Integrase catalytic domain-containing protein</fullName>
    </recommendedName>
</protein>
<evidence type="ECO:0000259" key="1">
    <source>
        <dbReference type="PROSITE" id="PS50994"/>
    </source>
</evidence>
<dbReference type="InterPro" id="IPR001584">
    <property type="entry name" value="Integrase_cat-core"/>
</dbReference>
<feature type="domain" description="Integrase catalytic" evidence="1">
    <location>
        <begin position="1"/>
        <end position="95"/>
    </location>
</feature>
<proteinExistence type="predicted"/>
<gene>
    <name evidence="2" type="ORF">TCAL_16973</name>
</gene>
<evidence type="ECO:0000313" key="2">
    <source>
        <dbReference type="EMBL" id="TRY76672.1"/>
    </source>
</evidence>
<keyword evidence="3" id="KW-1185">Reference proteome</keyword>
<dbReference type="InterPro" id="IPR050951">
    <property type="entry name" value="Retrovirus_Pol_polyprotein"/>
</dbReference>
<name>A0A553PG71_TIGCA</name>
<reference evidence="2 3" key="1">
    <citation type="journal article" date="2018" name="Nat. Ecol. Evol.">
        <title>Genomic signatures of mitonuclear coevolution across populations of Tigriopus californicus.</title>
        <authorList>
            <person name="Barreto F.S."/>
            <person name="Watson E.T."/>
            <person name="Lima T.G."/>
            <person name="Willett C.S."/>
            <person name="Edmands S."/>
            <person name="Li W."/>
            <person name="Burton R.S."/>
        </authorList>
    </citation>
    <scope>NUCLEOTIDE SEQUENCE [LARGE SCALE GENOMIC DNA]</scope>
    <source>
        <strain evidence="2 3">San Diego</strain>
    </source>
</reference>
<organism evidence="2 3">
    <name type="scientific">Tigriopus californicus</name>
    <name type="common">Marine copepod</name>
    <dbReference type="NCBI Taxonomy" id="6832"/>
    <lineage>
        <taxon>Eukaryota</taxon>
        <taxon>Metazoa</taxon>
        <taxon>Ecdysozoa</taxon>
        <taxon>Arthropoda</taxon>
        <taxon>Crustacea</taxon>
        <taxon>Multicrustacea</taxon>
        <taxon>Hexanauplia</taxon>
        <taxon>Copepoda</taxon>
        <taxon>Harpacticoida</taxon>
        <taxon>Harpacticidae</taxon>
        <taxon>Tigriopus</taxon>
    </lineage>
</organism>
<dbReference type="GO" id="GO:0003676">
    <property type="term" value="F:nucleic acid binding"/>
    <property type="evidence" value="ECO:0007669"/>
    <property type="project" value="InterPro"/>
</dbReference>
<dbReference type="EMBL" id="VCGU01000004">
    <property type="protein sequence ID" value="TRY76672.1"/>
    <property type="molecule type" value="Genomic_DNA"/>
</dbReference>
<dbReference type="SUPFAM" id="SSF53098">
    <property type="entry name" value="Ribonuclease H-like"/>
    <property type="match status" value="1"/>
</dbReference>
<sequence length="134" mass="14811">MESVTVDLFDLHGKLYLVMVDRYSGNALTRCLSSNSTAAVWEAIADWFHQYRLPTKVKSDNGPQFRGPFAALSWAHGISHETSSPHHPAINGLAEVGTTLFPLVTLDVTAIFVLFVREPLMNCSFPDLLAAHLE</sequence>
<dbReference type="AlphaFoldDB" id="A0A553PG71"/>
<dbReference type="Gene3D" id="3.30.420.10">
    <property type="entry name" value="Ribonuclease H-like superfamily/Ribonuclease H"/>
    <property type="match status" value="1"/>
</dbReference>
<dbReference type="PANTHER" id="PTHR37984">
    <property type="entry name" value="PROTEIN CBG26694"/>
    <property type="match status" value="1"/>
</dbReference>
<dbReference type="InterPro" id="IPR012337">
    <property type="entry name" value="RNaseH-like_sf"/>
</dbReference>
<evidence type="ECO:0000313" key="3">
    <source>
        <dbReference type="Proteomes" id="UP000318571"/>
    </source>
</evidence>